<evidence type="ECO:0000313" key="2">
    <source>
        <dbReference type="EMBL" id="KAK1341377.1"/>
    </source>
</evidence>
<dbReference type="Proteomes" id="UP001177744">
    <property type="component" value="Unassembled WGS sequence"/>
</dbReference>
<evidence type="ECO:0000313" key="3">
    <source>
        <dbReference type="Proteomes" id="UP001177744"/>
    </source>
</evidence>
<comment type="caution">
    <text evidence="2">The sequence shown here is derived from an EMBL/GenBank/DDBJ whole genome shotgun (WGS) entry which is preliminary data.</text>
</comment>
<keyword evidence="3" id="KW-1185">Reference proteome</keyword>
<name>A0AA40I1M8_CNENI</name>
<reference evidence="2" key="1">
    <citation type="submission" date="2023-06" db="EMBL/GenBank/DDBJ databases">
        <title>Reference genome for the Northern bat (Eptesicus nilssonii), a most northern bat species.</title>
        <authorList>
            <person name="Laine V.N."/>
            <person name="Pulliainen A.T."/>
            <person name="Lilley T.M."/>
        </authorList>
    </citation>
    <scope>NUCLEOTIDE SEQUENCE</scope>
    <source>
        <strain evidence="2">BLF_Eptnil</strain>
        <tissue evidence="2">Kidney</tissue>
    </source>
</reference>
<protein>
    <submittedName>
        <fullName evidence="2">Uncharacterized protein</fullName>
    </submittedName>
</protein>
<evidence type="ECO:0000256" key="1">
    <source>
        <dbReference type="SAM" id="MobiDB-lite"/>
    </source>
</evidence>
<proteinExistence type="predicted"/>
<dbReference type="EMBL" id="JAULJE010000007">
    <property type="protein sequence ID" value="KAK1341377.1"/>
    <property type="molecule type" value="Genomic_DNA"/>
</dbReference>
<sequence length="279" mass="29360">MAKKASARAIRLGSGKPKETLPTLAPKTLSSEEGFRFPKLDPQPLWLLTSGIFILKRGACTDRRQRPRGRLLRSVAGTLGAAEPKATARGQAPTLKKAEGGGHSQGLGPWCRQKTGAGSQHSHGADAELEPPLATRAQHPAGPIGHPGHLSPAPPHLLANQGIAKTLEMSETREFKVVHKSGQCTDSARGPLVQEQTHSSLLLIAGELGACPLVHQAFQKPPARRRLLPSSHAFAFDRGGAGCLSTGGFSDPCLRVPAAPEHRALALPATPLLMVRGGT</sequence>
<organism evidence="2 3">
    <name type="scientific">Cnephaeus nilssonii</name>
    <name type="common">Northern bat</name>
    <name type="synonym">Eptesicus nilssonii</name>
    <dbReference type="NCBI Taxonomy" id="3371016"/>
    <lineage>
        <taxon>Eukaryota</taxon>
        <taxon>Metazoa</taxon>
        <taxon>Chordata</taxon>
        <taxon>Craniata</taxon>
        <taxon>Vertebrata</taxon>
        <taxon>Euteleostomi</taxon>
        <taxon>Mammalia</taxon>
        <taxon>Eutheria</taxon>
        <taxon>Laurasiatheria</taxon>
        <taxon>Chiroptera</taxon>
        <taxon>Yangochiroptera</taxon>
        <taxon>Vespertilionidae</taxon>
        <taxon>Cnephaeus</taxon>
    </lineage>
</organism>
<feature type="region of interest" description="Disordered" evidence="1">
    <location>
        <begin position="1"/>
        <end position="24"/>
    </location>
</feature>
<feature type="region of interest" description="Disordered" evidence="1">
    <location>
        <begin position="82"/>
        <end position="157"/>
    </location>
</feature>
<dbReference type="AlphaFoldDB" id="A0AA40I1M8"/>
<gene>
    <name evidence="2" type="ORF">QTO34_017783</name>
</gene>
<accession>A0AA40I1M8</accession>